<dbReference type="SUPFAM" id="SSF46894">
    <property type="entry name" value="C-terminal effector domain of the bipartite response regulators"/>
    <property type="match status" value="1"/>
</dbReference>
<evidence type="ECO:0000259" key="7">
    <source>
        <dbReference type="PROSITE" id="PS51755"/>
    </source>
</evidence>
<feature type="DNA-binding region" description="OmpR/PhoB-type" evidence="6">
    <location>
        <begin position="122"/>
        <end position="221"/>
    </location>
</feature>
<evidence type="ECO:0000256" key="1">
    <source>
        <dbReference type="ARBA" id="ARBA00022553"/>
    </source>
</evidence>
<dbReference type="SMART" id="SM00862">
    <property type="entry name" value="Trans_reg_C"/>
    <property type="match status" value="1"/>
</dbReference>
<comment type="caution">
    <text evidence="8">The sequence shown here is derived from an EMBL/GenBank/DDBJ whole genome shotgun (WGS) entry which is preliminary data.</text>
</comment>
<keyword evidence="1" id="KW-0597">Phosphoprotein</keyword>
<keyword evidence="5" id="KW-0804">Transcription</keyword>
<evidence type="ECO:0000256" key="4">
    <source>
        <dbReference type="ARBA" id="ARBA00023125"/>
    </source>
</evidence>
<keyword evidence="3" id="KW-0805">Transcription regulation</keyword>
<dbReference type="SUPFAM" id="SSF52172">
    <property type="entry name" value="CheY-like"/>
    <property type="match status" value="1"/>
</dbReference>
<dbReference type="InterPro" id="IPR011006">
    <property type="entry name" value="CheY-like_superfamily"/>
</dbReference>
<keyword evidence="4 6" id="KW-0238">DNA-binding</keyword>
<sequence>MMKKILIIGGDKGYYWFKLLKRYGFDCIEPVNPKDMINSIISQNITMVLIDNSSLKLKVEDICKEIRVVSSVFLVVISNNTNDSLVSILKNGADICLKEPIYEEELLARINSLFRTLPKVKSEVYTFNHLQLEKSKHELTYNKKLIPLSQIEIKIIELLINNPNKVLTPSSLIKSIWTHNPISQQTLRSYIRNIRDKIRETGFPIDKHLETIWGVGYIWKQDG</sequence>
<dbReference type="Proteomes" id="UP000288024">
    <property type="component" value="Unassembled WGS sequence"/>
</dbReference>
<dbReference type="GO" id="GO:0006355">
    <property type="term" value="P:regulation of DNA-templated transcription"/>
    <property type="evidence" value="ECO:0007669"/>
    <property type="project" value="InterPro"/>
</dbReference>
<dbReference type="AlphaFoldDB" id="A0A3S2U885"/>
<dbReference type="EMBL" id="RZTZ01000009">
    <property type="protein sequence ID" value="RVT59462.1"/>
    <property type="molecule type" value="Genomic_DNA"/>
</dbReference>
<dbReference type="GO" id="GO:0000156">
    <property type="term" value="F:phosphorelay response regulator activity"/>
    <property type="evidence" value="ECO:0007669"/>
    <property type="project" value="TreeGrafter"/>
</dbReference>
<dbReference type="RefSeq" id="WP_127739858.1">
    <property type="nucleotide sequence ID" value="NZ_CAJCKN010000005.1"/>
</dbReference>
<evidence type="ECO:0000313" key="8">
    <source>
        <dbReference type="EMBL" id="RVT59462.1"/>
    </source>
</evidence>
<evidence type="ECO:0000256" key="3">
    <source>
        <dbReference type="ARBA" id="ARBA00023015"/>
    </source>
</evidence>
<dbReference type="Gene3D" id="1.10.10.10">
    <property type="entry name" value="Winged helix-like DNA-binding domain superfamily/Winged helix DNA-binding domain"/>
    <property type="match status" value="1"/>
</dbReference>
<accession>A0A3S2U885</accession>
<evidence type="ECO:0000256" key="5">
    <source>
        <dbReference type="ARBA" id="ARBA00023163"/>
    </source>
</evidence>
<dbReference type="CDD" id="cd00383">
    <property type="entry name" value="trans_reg_C"/>
    <property type="match status" value="1"/>
</dbReference>
<name>A0A3S2U885_9BACI</name>
<dbReference type="InterPro" id="IPR001867">
    <property type="entry name" value="OmpR/PhoB-type_DNA-bd"/>
</dbReference>
<dbReference type="InterPro" id="IPR016032">
    <property type="entry name" value="Sig_transdc_resp-reg_C-effctor"/>
</dbReference>
<dbReference type="PROSITE" id="PS51755">
    <property type="entry name" value="OMPR_PHOB"/>
    <property type="match status" value="1"/>
</dbReference>
<organism evidence="8 9">
    <name type="scientific">Niallia taxi</name>
    <dbReference type="NCBI Taxonomy" id="2499688"/>
    <lineage>
        <taxon>Bacteria</taxon>
        <taxon>Bacillati</taxon>
        <taxon>Bacillota</taxon>
        <taxon>Bacilli</taxon>
        <taxon>Bacillales</taxon>
        <taxon>Bacillaceae</taxon>
        <taxon>Niallia</taxon>
    </lineage>
</organism>
<evidence type="ECO:0000256" key="2">
    <source>
        <dbReference type="ARBA" id="ARBA00023012"/>
    </source>
</evidence>
<keyword evidence="9" id="KW-1185">Reference proteome</keyword>
<feature type="domain" description="OmpR/PhoB-type" evidence="7">
    <location>
        <begin position="122"/>
        <end position="221"/>
    </location>
</feature>
<gene>
    <name evidence="8" type="ORF">EM808_19390</name>
</gene>
<dbReference type="Pfam" id="PF00486">
    <property type="entry name" value="Trans_reg_C"/>
    <property type="match status" value="1"/>
</dbReference>
<evidence type="ECO:0000256" key="6">
    <source>
        <dbReference type="PROSITE-ProRule" id="PRU01091"/>
    </source>
</evidence>
<proteinExistence type="predicted"/>
<evidence type="ECO:0000313" key="9">
    <source>
        <dbReference type="Proteomes" id="UP000288024"/>
    </source>
</evidence>
<protein>
    <submittedName>
        <fullName evidence="8">Response regulator transcription factor</fullName>
    </submittedName>
</protein>
<dbReference type="Gene3D" id="3.40.50.2300">
    <property type="match status" value="1"/>
</dbReference>
<dbReference type="InterPro" id="IPR036388">
    <property type="entry name" value="WH-like_DNA-bd_sf"/>
</dbReference>
<reference evidence="8 9" key="1">
    <citation type="submission" date="2019-01" db="EMBL/GenBank/DDBJ databases">
        <title>Bacillus sp. M5HDSG1-1, whole genome shotgun sequence.</title>
        <authorList>
            <person name="Tuo L."/>
        </authorList>
    </citation>
    <scope>NUCLEOTIDE SEQUENCE [LARGE SCALE GENOMIC DNA]</scope>
    <source>
        <strain evidence="8 9">M5HDSG1-1</strain>
    </source>
</reference>
<dbReference type="PANTHER" id="PTHR48111">
    <property type="entry name" value="REGULATOR OF RPOS"/>
    <property type="match status" value="1"/>
</dbReference>
<dbReference type="GO" id="GO:0000976">
    <property type="term" value="F:transcription cis-regulatory region binding"/>
    <property type="evidence" value="ECO:0007669"/>
    <property type="project" value="TreeGrafter"/>
</dbReference>
<dbReference type="GO" id="GO:0005829">
    <property type="term" value="C:cytosol"/>
    <property type="evidence" value="ECO:0007669"/>
    <property type="project" value="TreeGrafter"/>
</dbReference>
<dbReference type="PANTHER" id="PTHR48111:SF1">
    <property type="entry name" value="TWO-COMPONENT RESPONSE REGULATOR ORR33"/>
    <property type="match status" value="1"/>
</dbReference>
<dbReference type="InterPro" id="IPR039420">
    <property type="entry name" value="WalR-like"/>
</dbReference>
<keyword evidence="2" id="KW-0902">Two-component regulatory system</keyword>
<dbReference type="GO" id="GO:0032993">
    <property type="term" value="C:protein-DNA complex"/>
    <property type="evidence" value="ECO:0007669"/>
    <property type="project" value="TreeGrafter"/>
</dbReference>